<evidence type="ECO:0008006" key="3">
    <source>
        <dbReference type="Google" id="ProtNLM"/>
    </source>
</evidence>
<accession>A0ABW4QIU5</accession>
<dbReference type="EMBL" id="JBHUFW010000008">
    <property type="protein sequence ID" value="MFD1863519.1"/>
    <property type="molecule type" value="Genomic_DNA"/>
</dbReference>
<dbReference type="RefSeq" id="WP_204893207.1">
    <property type="nucleotide sequence ID" value="NZ_JBHUFW010000008.1"/>
</dbReference>
<evidence type="ECO:0000313" key="1">
    <source>
        <dbReference type="EMBL" id="MFD1863519.1"/>
    </source>
</evidence>
<comment type="caution">
    <text evidence="1">The sequence shown here is derived from an EMBL/GenBank/DDBJ whole genome shotgun (WGS) entry which is preliminary data.</text>
</comment>
<proteinExistence type="predicted"/>
<evidence type="ECO:0000313" key="2">
    <source>
        <dbReference type="Proteomes" id="UP001597273"/>
    </source>
</evidence>
<organism evidence="1 2">
    <name type="scientific">Planococcus chinensis</name>
    <dbReference type="NCBI Taxonomy" id="272917"/>
    <lineage>
        <taxon>Bacteria</taxon>
        <taxon>Bacillati</taxon>
        <taxon>Bacillota</taxon>
        <taxon>Bacilli</taxon>
        <taxon>Bacillales</taxon>
        <taxon>Caryophanaceae</taxon>
        <taxon>Planococcus</taxon>
    </lineage>
</organism>
<name>A0ABW4QIU5_9BACL</name>
<dbReference type="Proteomes" id="UP001597273">
    <property type="component" value="Unassembled WGS sequence"/>
</dbReference>
<reference evidence="2" key="1">
    <citation type="journal article" date="2019" name="Int. J. Syst. Evol. Microbiol.">
        <title>The Global Catalogue of Microorganisms (GCM) 10K type strain sequencing project: providing services to taxonomists for standard genome sequencing and annotation.</title>
        <authorList>
            <consortium name="The Broad Institute Genomics Platform"/>
            <consortium name="The Broad Institute Genome Sequencing Center for Infectious Disease"/>
            <person name="Wu L."/>
            <person name="Ma J."/>
        </authorList>
    </citation>
    <scope>NUCLEOTIDE SEQUENCE [LARGE SCALE GENOMIC DNA]</scope>
    <source>
        <strain evidence="2">CGMCC 1.15475</strain>
    </source>
</reference>
<gene>
    <name evidence="1" type="ORF">ACFSDB_11380</name>
</gene>
<protein>
    <recommendedName>
        <fullName evidence="3">DUF1652 domain-containing protein</fullName>
    </recommendedName>
</protein>
<keyword evidence="2" id="KW-1185">Reference proteome</keyword>
<sequence length="89" mass="10119">MKLESIETLLTTVCEYNTVRITQVFTRGPIDWISVRCIPSTSTLELTYLQEQKIELHDSVKEAAETILRQIQPAIPNKTIEGKSQALPF</sequence>